<protein>
    <submittedName>
        <fullName evidence="11">Peptide/nickel transport system ATP-binding protein</fullName>
    </submittedName>
</protein>
<dbReference type="InterPro" id="IPR017871">
    <property type="entry name" value="ABC_transporter-like_CS"/>
</dbReference>
<dbReference type="EMBL" id="FZOY01000001">
    <property type="protein sequence ID" value="SNS25552.1"/>
    <property type="molecule type" value="Genomic_DNA"/>
</dbReference>
<evidence type="ECO:0000256" key="8">
    <source>
        <dbReference type="ARBA" id="ARBA00022967"/>
    </source>
</evidence>
<comment type="similarity">
    <text evidence="2">Belongs to the ABC transporter superfamily.</text>
</comment>
<dbReference type="GO" id="GO:0015833">
    <property type="term" value="P:peptide transport"/>
    <property type="evidence" value="ECO:0007669"/>
    <property type="project" value="InterPro"/>
</dbReference>
<organism evidence="11 12">
    <name type="scientific">Tropicimonas sediminicola</name>
    <dbReference type="NCBI Taxonomy" id="1031541"/>
    <lineage>
        <taxon>Bacteria</taxon>
        <taxon>Pseudomonadati</taxon>
        <taxon>Pseudomonadota</taxon>
        <taxon>Alphaproteobacteria</taxon>
        <taxon>Rhodobacterales</taxon>
        <taxon>Roseobacteraceae</taxon>
        <taxon>Tropicimonas</taxon>
    </lineage>
</organism>
<dbReference type="SMART" id="SM00382">
    <property type="entry name" value="AAA"/>
    <property type="match status" value="1"/>
</dbReference>
<dbReference type="Pfam" id="PF08352">
    <property type="entry name" value="oligo_HPY"/>
    <property type="match status" value="1"/>
</dbReference>
<dbReference type="InterPro" id="IPR003593">
    <property type="entry name" value="AAA+_ATPase"/>
</dbReference>
<evidence type="ECO:0000256" key="3">
    <source>
        <dbReference type="ARBA" id="ARBA00022448"/>
    </source>
</evidence>
<keyword evidence="4" id="KW-1003">Cell membrane</keyword>
<dbReference type="CDD" id="cd03257">
    <property type="entry name" value="ABC_NikE_OppD_transporters"/>
    <property type="match status" value="1"/>
</dbReference>
<dbReference type="Proteomes" id="UP000198426">
    <property type="component" value="Unassembled WGS sequence"/>
</dbReference>
<name>A0A239D0A7_9RHOB</name>
<dbReference type="PROSITE" id="PS50893">
    <property type="entry name" value="ABC_TRANSPORTER_2"/>
    <property type="match status" value="1"/>
</dbReference>
<feature type="domain" description="ABC transporter" evidence="10">
    <location>
        <begin position="56"/>
        <end position="314"/>
    </location>
</feature>
<dbReference type="GO" id="GO:0055085">
    <property type="term" value="P:transmembrane transport"/>
    <property type="evidence" value="ECO:0007669"/>
    <property type="project" value="UniProtKB-ARBA"/>
</dbReference>
<dbReference type="PROSITE" id="PS00211">
    <property type="entry name" value="ABC_TRANSPORTER_1"/>
    <property type="match status" value="1"/>
</dbReference>
<dbReference type="Gene3D" id="3.40.50.300">
    <property type="entry name" value="P-loop containing nucleotide triphosphate hydrolases"/>
    <property type="match status" value="1"/>
</dbReference>
<evidence type="ECO:0000313" key="11">
    <source>
        <dbReference type="EMBL" id="SNS25552.1"/>
    </source>
</evidence>
<dbReference type="GO" id="GO:0005886">
    <property type="term" value="C:plasma membrane"/>
    <property type="evidence" value="ECO:0007669"/>
    <property type="project" value="UniProtKB-SubCell"/>
</dbReference>
<sequence length="387" mass="41737">MPDQRPGPSPYGAALRLLMEPAPNTAVTAVAKPPTATAPARATRPDTRRAPAETMLKVENLSISFRTDEGLITPVQGVGFEVQAGRTLGLVGESGSGKSVTTKALMKLLPGNAAIAPETRMHYTTKAGAEVRIDTLKPGSRAARQLRGGEIGMIFQEPMASFSPVYTIGNQMMEAIRLHKAVGRKDARAIAIEMLDRVGISNPSGRIDQYPHDLSGGMRQRAMIALALSAGPRLLIADEPTTALDVTIQAQVLELMRELQRDLGMGMIFITHDLGVIAQIADEIAVMYLGTIVERGPTREVIRDPKHPYTQGLLRAIPSLDHLQDRLTPVPGDIPSPTERPKGCPFHTRCAQALVGTCDRKPPEEVFPSRGHGVRCWLHDGNGRSVA</sequence>
<comment type="subcellular location">
    <subcellularLocation>
        <location evidence="1">Cell inner membrane</location>
        <topology evidence="1">Peripheral membrane protein</topology>
    </subcellularLocation>
</comment>
<evidence type="ECO:0000256" key="2">
    <source>
        <dbReference type="ARBA" id="ARBA00005417"/>
    </source>
</evidence>
<dbReference type="Pfam" id="PF00005">
    <property type="entry name" value="ABC_tran"/>
    <property type="match status" value="1"/>
</dbReference>
<dbReference type="RefSeq" id="WP_245837708.1">
    <property type="nucleotide sequence ID" value="NZ_FZOY01000001.1"/>
</dbReference>
<evidence type="ECO:0000256" key="1">
    <source>
        <dbReference type="ARBA" id="ARBA00004417"/>
    </source>
</evidence>
<dbReference type="FunFam" id="3.40.50.300:FF:000016">
    <property type="entry name" value="Oligopeptide ABC transporter ATP-binding component"/>
    <property type="match status" value="1"/>
</dbReference>
<dbReference type="GO" id="GO:0005524">
    <property type="term" value="F:ATP binding"/>
    <property type="evidence" value="ECO:0007669"/>
    <property type="project" value="UniProtKB-KW"/>
</dbReference>
<evidence type="ECO:0000256" key="7">
    <source>
        <dbReference type="ARBA" id="ARBA00022840"/>
    </source>
</evidence>
<dbReference type="PANTHER" id="PTHR43297:SF14">
    <property type="entry name" value="ATPASE AAA-TYPE CORE DOMAIN-CONTAINING PROTEIN"/>
    <property type="match status" value="1"/>
</dbReference>
<dbReference type="PANTHER" id="PTHR43297">
    <property type="entry name" value="OLIGOPEPTIDE TRANSPORT ATP-BINDING PROTEIN APPD"/>
    <property type="match status" value="1"/>
</dbReference>
<reference evidence="11 12" key="1">
    <citation type="submission" date="2017-06" db="EMBL/GenBank/DDBJ databases">
        <authorList>
            <person name="Kim H.J."/>
            <person name="Triplett B.A."/>
        </authorList>
    </citation>
    <scope>NUCLEOTIDE SEQUENCE [LARGE SCALE GENOMIC DNA]</scope>
    <source>
        <strain evidence="11 12">DSM 29339</strain>
    </source>
</reference>
<gene>
    <name evidence="11" type="ORF">SAMN05421757_101567</name>
</gene>
<evidence type="ECO:0000256" key="4">
    <source>
        <dbReference type="ARBA" id="ARBA00022475"/>
    </source>
</evidence>
<keyword evidence="7 11" id="KW-0067">ATP-binding</keyword>
<dbReference type="AlphaFoldDB" id="A0A239D0A7"/>
<evidence type="ECO:0000259" key="10">
    <source>
        <dbReference type="PROSITE" id="PS50893"/>
    </source>
</evidence>
<dbReference type="InterPro" id="IPR003439">
    <property type="entry name" value="ABC_transporter-like_ATP-bd"/>
</dbReference>
<keyword evidence="6" id="KW-0547">Nucleotide-binding</keyword>
<dbReference type="NCBIfam" id="TIGR01727">
    <property type="entry name" value="oligo_HPY"/>
    <property type="match status" value="1"/>
</dbReference>
<keyword evidence="9" id="KW-0472">Membrane</keyword>
<keyword evidence="3" id="KW-0813">Transport</keyword>
<dbReference type="InterPro" id="IPR050388">
    <property type="entry name" value="ABC_Ni/Peptide_Import"/>
</dbReference>
<accession>A0A239D0A7</accession>
<dbReference type="SUPFAM" id="SSF52540">
    <property type="entry name" value="P-loop containing nucleoside triphosphate hydrolases"/>
    <property type="match status" value="1"/>
</dbReference>
<keyword evidence="12" id="KW-1185">Reference proteome</keyword>
<keyword evidence="8" id="KW-1278">Translocase</keyword>
<dbReference type="GO" id="GO:0016887">
    <property type="term" value="F:ATP hydrolysis activity"/>
    <property type="evidence" value="ECO:0007669"/>
    <property type="project" value="InterPro"/>
</dbReference>
<evidence type="ECO:0000313" key="12">
    <source>
        <dbReference type="Proteomes" id="UP000198426"/>
    </source>
</evidence>
<dbReference type="InterPro" id="IPR027417">
    <property type="entry name" value="P-loop_NTPase"/>
</dbReference>
<dbReference type="InterPro" id="IPR013563">
    <property type="entry name" value="Oligopep_ABC_C"/>
</dbReference>
<evidence type="ECO:0000256" key="5">
    <source>
        <dbReference type="ARBA" id="ARBA00022519"/>
    </source>
</evidence>
<evidence type="ECO:0000256" key="9">
    <source>
        <dbReference type="ARBA" id="ARBA00023136"/>
    </source>
</evidence>
<keyword evidence="5" id="KW-0997">Cell inner membrane</keyword>
<evidence type="ECO:0000256" key="6">
    <source>
        <dbReference type="ARBA" id="ARBA00022741"/>
    </source>
</evidence>
<proteinExistence type="inferred from homology"/>